<sequence length="191" mass="20645">MQLSIRRARASDAEALAALAALTFPLACPPETPATEIAAFIEEHLSPKNFRAYLADPCRVLFTAQDQSPQDQSPHGQELATVPRLLAYTMVVDAPPAAADVAALITEPGAVEFSKCYAHPDTHGSGVASAIMSATLQWIGVQGQRPTWLGVNSKNVRAQAFYRKHGFAVVGTRSFQLRSRAEHDFVMVRSS</sequence>
<proteinExistence type="predicted"/>
<dbReference type="RefSeq" id="WP_110105543.1">
    <property type="nucleotide sequence ID" value="NZ_JACBZZ010000001.1"/>
</dbReference>
<name>A0A2V3DTL5_9MICC</name>
<organism evidence="3 4">
    <name type="scientific">Arthrobacter psychrochitiniphilus</name>
    <dbReference type="NCBI Taxonomy" id="291045"/>
    <lineage>
        <taxon>Bacteria</taxon>
        <taxon>Bacillati</taxon>
        <taxon>Actinomycetota</taxon>
        <taxon>Actinomycetes</taxon>
        <taxon>Micrococcales</taxon>
        <taxon>Micrococcaceae</taxon>
        <taxon>Arthrobacter</taxon>
    </lineage>
</organism>
<dbReference type="EMBL" id="QHLZ01000003">
    <property type="protein sequence ID" value="PXA66350.1"/>
    <property type="molecule type" value="Genomic_DNA"/>
</dbReference>
<dbReference type="InterPro" id="IPR016181">
    <property type="entry name" value="Acyl_CoA_acyltransferase"/>
</dbReference>
<protein>
    <submittedName>
        <fullName evidence="3">GNAT family N-acetyltransferase</fullName>
    </submittedName>
</protein>
<dbReference type="OrthoDB" id="143110at2"/>
<evidence type="ECO:0000256" key="2">
    <source>
        <dbReference type="ARBA" id="ARBA00023315"/>
    </source>
</evidence>
<keyword evidence="2" id="KW-0012">Acyltransferase</keyword>
<dbReference type="InterPro" id="IPR050832">
    <property type="entry name" value="Bact_Acetyltransf"/>
</dbReference>
<dbReference type="Proteomes" id="UP000246303">
    <property type="component" value="Unassembled WGS sequence"/>
</dbReference>
<evidence type="ECO:0000313" key="3">
    <source>
        <dbReference type="EMBL" id="PXA66350.1"/>
    </source>
</evidence>
<accession>A0A2V3DTL5</accession>
<dbReference type="AlphaFoldDB" id="A0A2V3DTL5"/>
<dbReference type="PANTHER" id="PTHR43877">
    <property type="entry name" value="AMINOALKYLPHOSPHONATE N-ACETYLTRANSFERASE-RELATED-RELATED"/>
    <property type="match status" value="1"/>
</dbReference>
<evidence type="ECO:0000256" key="1">
    <source>
        <dbReference type="ARBA" id="ARBA00022679"/>
    </source>
</evidence>
<dbReference type="Gene3D" id="3.40.630.30">
    <property type="match status" value="1"/>
</dbReference>
<keyword evidence="4" id="KW-1185">Reference proteome</keyword>
<dbReference type="InterPro" id="IPR000182">
    <property type="entry name" value="GNAT_dom"/>
</dbReference>
<keyword evidence="1 3" id="KW-0808">Transferase</keyword>
<reference evidence="3 4" key="1">
    <citation type="submission" date="2018-05" db="EMBL/GenBank/DDBJ databases">
        <title>Genetic diversity of glacier-inhabiting Cryobacterium bacteria in China and description of Cryobacterium mengkeensis sp. nov. and Arthrobacter glacialis sp. nov.</title>
        <authorList>
            <person name="Liu Q."/>
            <person name="Xin Y.-H."/>
        </authorList>
    </citation>
    <scope>NUCLEOTIDE SEQUENCE [LARGE SCALE GENOMIC DNA]</scope>
    <source>
        <strain evidence="3 4">GP3</strain>
    </source>
</reference>
<dbReference type="GO" id="GO:0016747">
    <property type="term" value="F:acyltransferase activity, transferring groups other than amino-acyl groups"/>
    <property type="evidence" value="ECO:0007669"/>
    <property type="project" value="InterPro"/>
</dbReference>
<evidence type="ECO:0000313" key="4">
    <source>
        <dbReference type="Proteomes" id="UP000246303"/>
    </source>
</evidence>
<gene>
    <name evidence="3" type="ORF">CVS29_06585</name>
</gene>
<dbReference type="Pfam" id="PF00583">
    <property type="entry name" value="Acetyltransf_1"/>
    <property type="match status" value="1"/>
</dbReference>
<comment type="caution">
    <text evidence="3">The sequence shown here is derived from an EMBL/GenBank/DDBJ whole genome shotgun (WGS) entry which is preliminary data.</text>
</comment>
<dbReference type="SUPFAM" id="SSF55729">
    <property type="entry name" value="Acyl-CoA N-acyltransferases (Nat)"/>
    <property type="match status" value="1"/>
</dbReference>
<dbReference type="PROSITE" id="PS51186">
    <property type="entry name" value="GNAT"/>
    <property type="match status" value="1"/>
</dbReference>